<evidence type="ECO:0000256" key="1">
    <source>
        <dbReference type="ARBA" id="ARBA00004123"/>
    </source>
</evidence>
<dbReference type="InterPro" id="IPR051730">
    <property type="entry name" value="NASP-like"/>
</dbReference>
<keyword evidence="4 6" id="KW-0802">TPR repeat</keyword>
<evidence type="ECO:0000313" key="10">
    <source>
        <dbReference type="Proteomes" id="UP000006790"/>
    </source>
</evidence>
<organism evidence="9 10">
    <name type="scientific">Eremothecium cymbalariae (strain CBS 270.75 / DBVPG 7215 / KCTC 17166 / NRRL Y-17582)</name>
    <name type="common">Yeast</name>
    <dbReference type="NCBI Taxonomy" id="931890"/>
    <lineage>
        <taxon>Eukaryota</taxon>
        <taxon>Fungi</taxon>
        <taxon>Dikarya</taxon>
        <taxon>Ascomycota</taxon>
        <taxon>Saccharomycotina</taxon>
        <taxon>Saccharomycetes</taxon>
        <taxon>Saccharomycetales</taxon>
        <taxon>Saccharomycetaceae</taxon>
        <taxon>Eremothecium</taxon>
    </lineage>
</organism>
<dbReference type="OrthoDB" id="5587616at2759"/>
<sequence length="451" mass="48640">MPKNKNKTCGEFCTGFLCTCQCRRVGICLRVLCSGVLFCGAHKNKSAGCPRGLEHSRRCGVWAVVLRSPHAGARLRVAAYGGGVTAGRPAPGPIQDLIYNYLCCAPFWTGSGRKKLYTMSLQKDASGLLQQAAKAYAAKDYETAVNLYSEVNELYEAAHGEPNADYLFLYGRSLYQNALAQSDVLGGLGDAEEDAPDAEERPAQGKGKGKQLFQFGAEVADEEESDTGPPSGPVSPAGPADGTPDTPPVHEDSDSGDGGDLEAAWEVLDLARSIYEKNIANDGSRLDKLAETYDILGEVSLESENFEQAAEDFKSCLELREKLYQEKDGCHRLLIESHYKISLALEFDRGQNAACQEHLSKCIELLSKRIAAGNAERDDEELLLELQSRRRDVEEAAAEGGGGGGAASAQHEMVEQLLAVAAAGGKVNDLTAMVKRKATRDSESREKKPKI</sequence>
<evidence type="ECO:0000256" key="3">
    <source>
        <dbReference type="ARBA" id="ARBA00022737"/>
    </source>
</evidence>
<keyword evidence="3" id="KW-0677">Repeat</keyword>
<evidence type="ECO:0000256" key="4">
    <source>
        <dbReference type="ARBA" id="ARBA00022803"/>
    </source>
</evidence>
<accession>G8JVB0</accession>
<dbReference type="GeneID" id="11468972"/>
<dbReference type="OMA" id="VAWEILD"/>
<keyword evidence="5" id="KW-0539">Nucleus</keyword>
<dbReference type="Proteomes" id="UP000006790">
    <property type="component" value="Chromosome 6"/>
</dbReference>
<dbReference type="PROSITE" id="PS50005">
    <property type="entry name" value="TPR"/>
    <property type="match status" value="1"/>
</dbReference>
<evidence type="ECO:0000259" key="8">
    <source>
        <dbReference type="Pfam" id="PF10516"/>
    </source>
</evidence>
<feature type="region of interest" description="Disordered" evidence="7">
    <location>
        <begin position="187"/>
        <end position="260"/>
    </location>
</feature>
<dbReference type="EMBL" id="CP002502">
    <property type="protein sequence ID" value="AET40589.1"/>
    <property type="molecule type" value="Genomic_DNA"/>
</dbReference>
<feature type="domain" description="Tetratricopeptide SHNi-TPR" evidence="8">
    <location>
        <begin position="290"/>
        <end position="326"/>
    </location>
</feature>
<comment type="similarity">
    <text evidence="2">Belongs to the NASP family.</text>
</comment>
<dbReference type="GO" id="GO:0042393">
    <property type="term" value="F:histone binding"/>
    <property type="evidence" value="ECO:0007669"/>
    <property type="project" value="TreeGrafter"/>
</dbReference>
<proteinExistence type="inferred from homology"/>
<dbReference type="Gene3D" id="1.25.40.10">
    <property type="entry name" value="Tetratricopeptide repeat domain"/>
    <property type="match status" value="1"/>
</dbReference>
<keyword evidence="10" id="KW-1185">Reference proteome</keyword>
<dbReference type="HOGENOM" id="CLU_028900_0_0_1"/>
<evidence type="ECO:0000256" key="2">
    <source>
        <dbReference type="ARBA" id="ARBA00008402"/>
    </source>
</evidence>
<reference evidence="10" key="1">
    <citation type="journal article" date="2012" name="G3 (Bethesda)">
        <title>Pichia sorbitophila, an interspecies yeast hybrid reveals early steps of genome resolution following polyploidization.</title>
        <authorList>
            <person name="Leh Louis V."/>
            <person name="Despons L."/>
            <person name="Friedrich A."/>
            <person name="Martin T."/>
            <person name="Durrens P."/>
            <person name="Casaregola S."/>
            <person name="Neuveglise C."/>
            <person name="Fairhead C."/>
            <person name="Marck C."/>
            <person name="Cruz J.A."/>
            <person name="Straub M.L."/>
            <person name="Kugler V."/>
            <person name="Sacerdot C."/>
            <person name="Uzunov Z."/>
            <person name="Thierry A."/>
            <person name="Weiss S."/>
            <person name="Bleykasten C."/>
            <person name="De Montigny J."/>
            <person name="Jacques N."/>
            <person name="Jung P."/>
            <person name="Lemaire M."/>
            <person name="Mallet S."/>
            <person name="Morel G."/>
            <person name="Richard G.F."/>
            <person name="Sarkar A."/>
            <person name="Savel G."/>
            <person name="Schacherer J."/>
            <person name="Seret M.L."/>
            <person name="Talla E."/>
            <person name="Samson G."/>
            <person name="Jubin C."/>
            <person name="Poulain J."/>
            <person name="Vacherie B."/>
            <person name="Barbe V."/>
            <person name="Pelletier E."/>
            <person name="Sherman D.J."/>
            <person name="Westhof E."/>
            <person name="Weissenbach J."/>
            <person name="Baret P.V."/>
            <person name="Wincker P."/>
            <person name="Gaillardin C."/>
            <person name="Dujon B."/>
            <person name="Souciet J.L."/>
        </authorList>
    </citation>
    <scope>NUCLEOTIDE SEQUENCE [LARGE SCALE GENOMIC DNA]</scope>
    <source>
        <strain evidence="10">CBS 270.75 / DBVPG 7215 / KCTC 17166 / NRRL Y-17582</strain>
    </source>
</reference>
<comment type="subcellular location">
    <subcellularLocation>
        <location evidence="1">Nucleus</location>
    </subcellularLocation>
</comment>
<feature type="repeat" description="TPR" evidence="6">
    <location>
        <begin position="290"/>
        <end position="323"/>
    </location>
</feature>
<dbReference type="PANTHER" id="PTHR15081:SF1">
    <property type="entry name" value="NUCLEAR AUTOANTIGENIC SPERM PROTEIN"/>
    <property type="match status" value="1"/>
</dbReference>
<gene>
    <name evidence="9" type="ordered locus">Ecym_6206</name>
</gene>
<dbReference type="GO" id="GO:0005654">
    <property type="term" value="C:nucleoplasm"/>
    <property type="evidence" value="ECO:0007669"/>
    <property type="project" value="TreeGrafter"/>
</dbReference>
<dbReference type="eggNOG" id="KOG4563">
    <property type="taxonomic scope" value="Eukaryota"/>
</dbReference>
<name>G8JVB0_ERECY</name>
<dbReference type="GO" id="GO:0006335">
    <property type="term" value="P:DNA replication-dependent chromatin assembly"/>
    <property type="evidence" value="ECO:0007669"/>
    <property type="project" value="TreeGrafter"/>
</dbReference>
<dbReference type="PANTHER" id="PTHR15081">
    <property type="entry name" value="NUCLEAR AUTOANTIGENIC SPERM PROTEIN NASP -RELATED"/>
    <property type="match status" value="1"/>
</dbReference>
<dbReference type="AlphaFoldDB" id="G8JVB0"/>
<dbReference type="GO" id="GO:0034080">
    <property type="term" value="P:CENP-A containing chromatin assembly"/>
    <property type="evidence" value="ECO:0007669"/>
    <property type="project" value="TreeGrafter"/>
</dbReference>
<dbReference type="InterPro" id="IPR019544">
    <property type="entry name" value="Tetratricopeptide_SHNi-TPR_dom"/>
</dbReference>
<dbReference type="STRING" id="931890.G8JVB0"/>
<dbReference type="Pfam" id="PF10516">
    <property type="entry name" value="SHNi-TPR"/>
    <property type="match status" value="1"/>
</dbReference>
<evidence type="ECO:0000256" key="6">
    <source>
        <dbReference type="PROSITE-ProRule" id="PRU00339"/>
    </source>
</evidence>
<dbReference type="InterPro" id="IPR011990">
    <property type="entry name" value="TPR-like_helical_dom_sf"/>
</dbReference>
<evidence type="ECO:0000256" key="5">
    <source>
        <dbReference type="ARBA" id="ARBA00023242"/>
    </source>
</evidence>
<protein>
    <recommendedName>
        <fullName evidence="8">Tetratricopeptide SHNi-TPR domain-containing protein</fullName>
    </recommendedName>
</protein>
<evidence type="ECO:0000256" key="7">
    <source>
        <dbReference type="SAM" id="MobiDB-lite"/>
    </source>
</evidence>
<dbReference type="InParanoid" id="G8JVB0"/>
<dbReference type="SUPFAM" id="SSF48452">
    <property type="entry name" value="TPR-like"/>
    <property type="match status" value="1"/>
</dbReference>
<dbReference type="KEGG" id="erc:Ecym_6206"/>
<dbReference type="InterPro" id="IPR019734">
    <property type="entry name" value="TPR_rpt"/>
</dbReference>
<dbReference type="RefSeq" id="XP_003647406.1">
    <property type="nucleotide sequence ID" value="XM_003647358.1"/>
</dbReference>
<evidence type="ECO:0000313" key="9">
    <source>
        <dbReference type="EMBL" id="AET40589.1"/>
    </source>
</evidence>